<name>A0A0G1LUY3_9BACT</name>
<evidence type="ECO:0000313" key="2">
    <source>
        <dbReference type="Proteomes" id="UP000034652"/>
    </source>
</evidence>
<dbReference type="Proteomes" id="UP000034652">
    <property type="component" value="Unassembled WGS sequence"/>
</dbReference>
<dbReference type="AlphaFoldDB" id="A0A0G1LUY3"/>
<reference evidence="1 2" key="1">
    <citation type="journal article" date="2015" name="Nature">
        <title>rRNA introns, odd ribosomes, and small enigmatic genomes across a large radiation of phyla.</title>
        <authorList>
            <person name="Brown C.T."/>
            <person name="Hug L.A."/>
            <person name="Thomas B.C."/>
            <person name="Sharon I."/>
            <person name="Castelle C.J."/>
            <person name="Singh A."/>
            <person name="Wilkins M.J."/>
            <person name="Williams K.H."/>
            <person name="Banfield J.F."/>
        </authorList>
    </citation>
    <scope>NUCLEOTIDE SEQUENCE [LARGE SCALE GENOMIC DNA]</scope>
</reference>
<protein>
    <submittedName>
        <fullName evidence="1">Uncharacterized protein</fullName>
    </submittedName>
</protein>
<organism evidence="1 2">
    <name type="scientific">Candidatus Giovannonibacteria bacterium GW2011_GWA1_44_29</name>
    <dbReference type="NCBI Taxonomy" id="1618646"/>
    <lineage>
        <taxon>Bacteria</taxon>
        <taxon>Candidatus Giovannoniibacteriota</taxon>
    </lineage>
</organism>
<sequence>MTTIANYIEYTESATRLLGGVVNFRGVRIIGRAWFRRHCCRRMIKVAGIYQDATTKKDKVWWTSRQPVLFCAHPECDFLSFGRLLLFYYVLPGFFA</sequence>
<evidence type="ECO:0000313" key="1">
    <source>
        <dbReference type="EMBL" id="KKT63529.1"/>
    </source>
</evidence>
<comment type="caution">
    <text evidence="1">The sequence shown here is derived from an EMBL/GenBank/DDBJ whole genome shotgun (WGS) entry which is preliminary data.</text>
</comment>
<accession>A0A0G1LUY3</accession>
<gene>
    <name evidence="1" type="ORF">UW57_C0006G0031</name>
</gene>
<dbReference type="EMBL" id="LCIV01000006">
    <property type="protein sequence ID" value="KKT63529.1"/>
    <property type="molecule type" value="Genomic_DNA"/>
</dbReference>
<proteinExistence type="predicted"/>